<dbReference type="GO" id="GO:0006826">
    <property type="term" value="P:iron ion transport"/>
    <property type="evidence" value="ECO:0007669"/>
    <property type="project" value="UniProtKB-KW"/>
</dbReference>
<evidence type="ECO:0000313" key="16">
    <source>
        <dbReference type="EMBL" id="ATQ44168.1"/>
    </source>
</evidence>
<evidence type="ECO:0000256" key="10">
    <source>
        <dbReference type="ARBA" id="ARBA00023237"/>
    </source>
</evidence>
<keyword evidence="7" id="KW-0406">Ion transport</keyword>
<evidence type="ECO:0000256" key="7">
    <source>
        <dbReference type="ARBA" id="ARBA00023065"/>
    </source>
</evidence>
<dbReference type="Pfam" id="PF07715">
    <property type="entry name" value="Plug"/>
    <property type="match status" value="1"/>
</dbReference>
<evidence type="ECO:0000256" key="13">
    <source>
        <dbReference type="SAM" id="SignalP"/>
    </source>
</evidence>
<accession>A0A2D2B1S6</accession>
<dbReference type="Gene3D" id="2.40.170.20">
    <property type="entry name" value="TonB-dependent receptor, beta-barrel domain"/>
    <property type="match status" value="1"/>
</dbReference>
<keyword evidence="5 11" id="KW-0812">Transmembrane</keyword>
<feature type="chain" id="PRO_5013547885" description="TonB-dependent receptor" evidence="13">
    <location>
        <begin position="29"/>
        <end position="730"/>
    </location>
</feature>
<evidence type="ECO:0000256" key="1">
    <source>
        <dbReference type="ARBA" id="ARBA00004571"/>
    </source>
</evidence>
<gene>
    <name evidence="16" type="ORF">CSW64_18130</name>
</gene>
<dbReference type="SUPFAM" id="SSF56935">
    <property type="entry name" value="Porins"/>
    <property type="match status" value="1"/>
</dbReference>
<name>A0A2D2B1S6_9CAUL</name>
<evidence type="ECO:0000256" key="9">
    <source>
        <dbReference type="ARBA" id="ARBA00023136"/>
    </source>
</evidence>
<keyword evidence="2 11" id="KW-0813">Transport</keyword>
<keyword evidence="8 12" id="KW-0798">TonB box</keyword>
<evidence type="ECO:0008006" key="18">
    <source>
        <dbReference type="Google" id="ProtNLM"/>
    </source>
</evidence>
<organism evidence="16 17">
    <name type="scientific">Caulobacter mirabilis</name>
    <dbReference type="NCBI Taxonomy" id="69666"/>
    <lineage>
        <taxon>Bacteria</taxon>
        <taxon>Pseudomonadati</taxon>
        <taxon>Pseudomonadota</taxon>
        <taxon>Alphaproteobacteria</taxon>
        <taxon>Caulobacterales</taxon>
        <taxon>Caulobacteraceae</taxon>
        <taxon>Caulobacter</taxon>
    </lineage>
</organism>
<evidence type="ECO:0000313" key="17">
    <source>
        <dbReference type="Proteomes" id="UP000228945"/>
    </source>
</evidence>
<protein>
    <recommendedName>
        <fullName evidence="18">TonB-dependent receptor</fullName>
    </recommendedName>
</protein>
<dbReference type="CDD" id="cd01347">
    <property type="entry name" value="ligand_gated_channel"/>
    <property type="match status" value="1"/>
</dbReference>
<sequence>MRHPATIRMFASAGALALIAALAGEASAQEAQQVEEIVVTAQKREQNLQDVPVAVSAFGSQQLEAQSVQNLTDLSAKAPNVVLAPVGAYPYASAFFIRGLGFADVESTFEPSVGVEMNGVYLARNSGALQDFFDIESVEILRGPQGTLYGRNTIGGVVSVRTKKPVVGAGFNGAVQVTVGDHGRQEGRLAVEVPLGDVFAARASVLYKSYDGYNRNVTLNKREGDNEVLSGRFTLVAKPSDTFDASLVVDFDQEDGSGGSFRNASLPGNVFYQLSPTTGAPGAPPFTADQINQAKNVYNVFSGTPSFAEIDTWGVALTANWHLDYGTLTSITGYREFDDLVQSDYDGSAANMFAALRDQTHKQFSQEFRLAGEFGDKVDYVLGLYFMDQEYAITNTQSGLLFGGASLKQIASQENQAWASFGQLDWHVDDKMTITAGGRVSYEKKTFKNQPLGSLVSRTFEDEWGNFSPKVGVNYEFTPRVMGYVTWSRGFRSGGFNGRASRPETAGPYDSETVDSLEAGVKSELFDRRLRLNGAVFTSNYSDMQVSSQRFIGGKYESVVLNAGEARISGAEAEALWIVGGGWRLNANVAYLDAEFVSNFTDLDGNGVAEDNSDLPMAYAPKWSGSVGVNYVRDTPLGEFGFNANAVYTDDMYTSGGALNRVSNVQVRPSNTLVDATISLTGTQGWKVSLWGKNLMDEEVINNTFNIGPLGNLRIYQAPRTWGLEVGYKF</sequence>
<keyword evidence="9 11" id="KW-0472">Membrane</keyword>
<dbReference type="GO" id="GO:0009279">
    <property type="term" value="C:cell outer membrane"/>
    <property type="evidence" value="ECO:0007669"/>
    <property type="project" value="UniProtKB-SubCell"/>
</dbReference>
<evidence type="ECO:0000259" key="14">
    <source>
        <dbReference type="Pfam" id="PF00593"/>
    </source>
</evidence>
<evidence type="ECO:0000256" key="6">
    <source>
        <dbReference type="ARBA" id="ARBA00023004"/>
    </source>
</evidence>
<dbReference type="PROSITE" id="PS52016">
    <property type="entry name" value="TONB_DEPENDENT_REC_3"/>
    <property type="match status" value="1"/>
</dbReference>
<dbReference type="Proteomes" id="UP000228945">
    <property type="component" value="Chromosome"/>
</dbReference>
<keyword evidence="3 11" id="KW-1134">Transmembrane beta strand</keyword>
<dbReference type="PANTHER" id="PTHR32552:SF81">
    <property type="entry name" value="TONB-DEPENDENT OUTER MEMBRANE RECEPTOR"/>
    <property type="match status" value="1"/>
</dbReference>
<dbReference type="InterPro" id="IPR000531">
    <property type="entry name" value="Beta-barrel_TonB"/>
</dbReference>
<evidence type="ECO:0000256" key="3">
    <source>
        <dbReference type="ARBA" id="ARBA00022452"/>
    </source>
</evidence>
<dbReference type="OrthoDB" id="9760333at2"/>
<evidence type="ECO:0000259" key="15">
    <source>
        <dbReference type="Pfam" id="PF07715"/>
    </source>
</evidence>
<dbReference type="InterPro" id="IPR039426">
    <property type="entry name" value="TonB-dep_rcpt-like"/>
</dbReference>
<keyword evidence="4" id="KW-0410">Iron transport</keyword>
<evidence type="ECO:0000256" key="11">
    <source>
        <dbReference type="PROSITE-ProRule" id="PRU01360"/>
    </source>
</evidence>
<dbReference type="Pfam" id="PF00593">
    <property type="entry name" value="TonB_dep_Rec_b-barrel"/>
    <property type="match status" value="1"/>
</dbReference>
<reference evidence="16 17" key="1">
    <citation type="submission" date="2017-10" db="EMBL/GenBank/DDBJ databases">
        <title>Genome sequence of Caulobacter mirabilis FWC38.</title>
        <authorList>
            <person name="Fiebig A."/>
            <person name="Crosson S."/>
        </authorList>
    </citation>
    <scope>NUCLEOTIDE SEQUENCE [LARGE SCALE GENOMIC DNA]</scope>
    <source>
        <strain evidence="16 17">FWC 38</strain>
    </source>
</reference>
<keyword evidence="6" id="KW-0408">Iron</keyword>
<comment type="subcellular location">
    <subcellularLocation>
        <location evidence="1 11">Cell outer membrane</location>
        <topology evidence="1 11">Multi-pass membrane protein</topology>
    </subcellularLocation>
</comment>
<keyword evidence="17" id="KW-1185">Reference proteome</keyword>
<evidence type="ECO:0000256" key="5">
    <source>
        <dbReference type="ARBA" id="ARBA00022692"/>
    </source>
</evidence>
<dbReference type="EMBL" id="CP024201">
    <property type="protein sequence ID" value="ATQ44168.1"/>
    <property type="molecule type" value="Genomic_DNA"/>
</dbReference>
<evidence type="ECO:0000256" key="8">
    <source>
        <dbReference type="ARBA" id="ARBA00023077"/>
    </source>
</evidence>
<feature type="domain" description="TonB-dependent receptor-like beta-barrel" evidence="14">
    <location>
        <begin position="260"/>
        <end position="695"/>
    </location>
</feature>
<feature type="signal peptide" evidence="13">
    <location>
        <begin position="1"/>
        <end position="28"/>
    </location>
</feature>
<evidence type="ECO:0000256" key="2">
    <source>
        <dbReference type="ARBA" id="ARBA00022448"/>
    </source>
</evidence>
<keyword evidence="13" id="KW-0732">Signal</keyword>
<dbReference type="PANTHER" id="PTHR32552">
    <property type="entry name" value="FERRICHROME IRON RECEPTOR-RELATED"/>
    <property type="match status" value="1"/>
</dbReference>
<comment type="similarity">
    <text evidence="11 12">Belongs to the TonB-dependent receptor family.</text>
</comment>
<dbReference type="RefSeq" id="WP_099623416.1">
    <property type="nucleotide sequence ID" value="NZ_CP024201.1"/>
</dbReference>
<dbReference type="KEGG" id="cmb:CSW64_18130"/>
<dbReference type="InterPro" id="IPR012910">
    <property type="entry name" value="Plug_dom"/>
</dbReference>
<feature type="domain" description="TonB-dependent receptor plug" evidence="15">
    <location>
        <begin position="48"/>
        <end position="157"/>
    </location>
</feature>
<dbReference type="InterPro" id="IPR036942">
    <property type="entry name" value="Beta-barrel_TonB_sf"/>
</dbReference>
<evidence type="ECO:0000256" key="4">
    <source>
        <dbReference type="ARBA" id="ARBA00022496"/>
    </source>
</evidence>
<keyword evidence="10 11" id="KW-0998">Cell outer membrane</keyword>
<dbReference type="AlphaFoldDB" id="A0A2D2B1S6"/>
<evidence type="ECO:0000256" key="12">
    <source>
        <dbReference type="RuleBase" id="RU003357"/>
    </source>
</evidence>
<proteinExistence type="inferred from homology"/>